<dbReference type="Gene3D" id="1.10.10.60">
    <property type="entry name" value="Homeodomain-like"/>
    <property type="match status" value="1"/>
</dbReference>
<dbReference type="InterPro" id="IPR007624">
    <property type="entry name" value="RNA_pol_sigma70_r3"/>
</dbReference>
<dbReference type="InterPro" id="IPR013324">
    <property type="entry name" value="RNA_pol_sigma_r3/r4-like"/>
</dbReference>
<feature type="region of interest" description="Disordered" evidence="1">
    <location>
        <begin position="1"/>
        <end position="62"/>
    </location>
</feature>
<dbReference type="KEGG" id="dva:DAD186_13040"/>
<dbReference type="EMBL" id="CP012117">
    <property type="protein sequence ID" value="ANP27854.1"/>
    <property type="molecule type" value="Genomic_DNA"/>
</dbReference>
<feature type="domain" description="RNA polymerase sigma-70 region 3" evidence="2">
    <location>
        <begin position="76"/>
        <end position="116"/>
    </location>
</feature>
<name>A0A1B0ZIR2_9MICO</name>
<sequence length="129" mass="14129">MTPTNKTTKEAGTNLSSTQHVTPTERSALRTFGSRGGKKSAQRWTDPIQTEYHTNARKPLEAANKRRKLGASSTRLEIAAAVQKHQFELGVSPTVAEIAEEFGVSRDTVKRALKQAGISLPRGRRSNSK</sequence>
<protein>
    <recommendedName>
        <fullName evidence="2">RNA polymerase sigma-70 region 3 domain-containing protein</fullName>
    </recommendedName>
</protein>
<dbReference type="GO" id="GO:0006352">
    <property type="term" value="P:DNA-templated transcription initiation"/>
    <property type="evidence" value="ECO:0007669"/>
    <property type="project" value="InterPro"/>
</dbReference>
<accession>A0A1B0ZIR2</accession>
<dbReference type="GO" id="GO:0003700">
    <property type="term" value="F:DNA-binding transcription factor activity"/>
    <property type="evidence" value="ECO:0007669"/>
    <property type="project" value="InterPro"/>
</dbReference>
<evidence type="ECO:0000259" key="2">
    <source>
        <dbReference type="Pfam" id="PF04539"/>
    </source>
</evidence>
<organism evidence="3 4">
    <name type="scientific">Dermabacter vaginalis</name>
    <dbReference type="NCBI Taxonomy" id="1630135"/>
    <lineage>
        <taxon>Bacteria</taxon>
        <taxon>Bacillati</taxon>
        <taxon>Actinomycetota</taxon>
        <taxon>Actinomycetes</taxon>
        <taxon>Micrococcales</taxon>
        <taxon>Dermabacteraceae</taxon>
        <taxon>Dermabacter</taxon>
    </lineage>
</organism>
<dbReference type="STRING" id="1630135.DAD186_13040"/>
<dbReference type="SUPFAM" id="SSF88659">
    <property type="entry name" value="Sigma3 and sigma4 domains of RNA polymerase sigma factors"/>
    <property type="match status" value="1"/>
</dbReference>
<dbReference type="Proteomes" id="UP000092596">
    <property type="component" value="Chromosome"/>
</dbReference>
<evidence type="ECO:0000256" key="1">
    <source>
        <dbReference type="SAM" id="MobiDB-lite"/>
    </source>
</evidence>
<evidence type="ECO:0000313" key="3">
    <source>
        <dbReference type="EMBL" id="ANP27854.1"/>
    </source>
</evidence>
<proteinExistence type="predicted"/>
<dbReference type="Pfam" id="PF04539">
    <property type="entry name" value="Sigma70_r3"/>
    <property type="match status" value="1"/>
</dbReference>
<gene>
    <name evidence="3" type="ORF">DAD186_13040</name>
</gene>
<evidence type="ECO:0000313" key="4">
    <source>
        <dbReference type="Proteomes" id="UP000092596"/>
    </source>
</evidence>
<reference evidence="3 4" key="1">
    <citation type="submission" date="2015-06" db="EMBL/GenBank/DDBJ databases">
        <title>Investigation of pathophysiology for high-risk pregnancy and development of treatment modality based on it.</title>
        <authorList>
            <person name="Kim B.-C."/>
            <person name="Lim S."/>
        </authorList>
    </citation>
    <scope>NUCLEOTIDE SEQUENCE [LARGE SCALE GENOMIC DNA]</scope>
    <source>
        <strain evidence="3 4">AD1-86</strain>
    </source>
</reference>
<dbReference type="RefSeq" id="WP_082991117.1">
    <property type="nucleotide sequence ID" value="NZ_CP012117.1"/>
</dbReference>
<feature type="compositionally biased region" description="Polar residues" evidence="1">
    <location>
        <begin position="1"/>
        <end position="25"/>
    </location>
</feature>
<dbReference type="AlphaFoldDB" id="A0A1B0ZIR2"/>